<comment type="subcellular location">
    <subcellularLocation>
        <location evidence="1">Membrane</location>
        <topology evidence="1">Multi-pass membrane protein</topology>
    </subcellularLocation>
</comment>
<name>K0TFQ5_THAOC</name>
<dbReference type="PANTHER" id="PTHR10231">
    <property type="entry name" value="NUCLEOTIDE-SUGAR TRANSMEMBRANE TRANSPORTER"/>
    <property type="match status" value="1"/>
</dbReference>
<dbReference type="Pfam" id="PF04142">
    <property type="entry name" value="Nuc_sug_transp"/>
    <property type="match status" value="1"/>
</dbReference>
<feature type="transmembrane region" description="Helical" evidence="5">
    <location>
        <begin position="340"/>
        <end position="361"/>
    </location>
</feature>
<evidence type="ECO:0000256" key="2">
    <source>
        <dbReference type="ARBA" id="ARBA00022692"/>
    </source>
</evidence>
<dbReference type="OrthoDB" id="408493at2759"/>
<keyword evidence="7" id="KW-1185">Reference proteome</keyword>
<dbReference type="EMBL" id="AGNL01010189">
    <property type="protein sequence ID" value="EJK69357.1"/>
    <property type="molecule type" value="Genomic_DNA"/>
</dbReference>
<dbReference type="eggNOG" id="KOG2234">
    <property type="taxonomic scope" value="Eukaryota"/>
</dbReference>
<dbReference type="InterPro" id="IPR007271">
    <property type="entry name" value="Nuc_sug_transpt"/>
</dbReference>
<evidence type="ECO:0000313" key="6">
    <source>
        <dbReference type="EMBL" id="EJK69357.1"/>
    </source>
</evidence>
<comment type="caution">
    <text evidence="6">The sequence shown here is derived from an EMBL/GenBank/DDBJ whole genome shotgun (WGS) entry which is preliminary data.</text>
</comment>
<organism evidence="6 7">
    <name type="scientific">Thalassiosira oceanica</name>
    <name type="common">Marine diatom</name>
    <dbReference type="NCBI Taxonomy" id="159749"/>
    <lineage>
        <taxon>Eukaryota</taxon>
        <taxon>Sar</taxon>
        <taxon>Stramenopiles</taxon>
        <taxon>Ochrophyta</taxon>
        <taxon>Bacillariophyta</taxon>
        <taxon>Coscinodiscophyceae</taxon>
        <taxon>Thalassiosirophycidae</taxon>
        <taxon>Thalassiosirales</taxon>
        <taxon>Thalassiosiraceae</taxon>
        <taxon>Thalassiosira</taxon>
    </lineage>
</organism>
<evidence type="ECO:0000256" key="5">
    <source>
        <dbReference type="SAM" id="Phobius"/>
    </source>
</evidence>
<gene>
    <name evidence="6" type="ORF">THAOC_09395</name>
</gene>
<dbReference type="SUPFAM" id="SSF103481">
    <property type="entry name" value="Multidrug resistance efflux transporter EmrE"/>
    <property type="match status" value="1"/>
</dbReference>
<dbReference type="InterPro" id="IPR037185">
    <property type="entry name" value="EmrE-like"/>
</dbReference>
<sequence>MLSERRPGEDRKSWWDLWSASRSAAEASLSKINEMNGRKYVSISILTWLLQPGAGSAASITSGIERPRPNEQRGGAIVTKRLKRRLFSRGPIPSADDQAVLPVTVTETSEKPPSSSSTQDDALSSTAMMCMAALAIQFGVQPILVRKYTPQIINRKSVVLVQEAVKFVIAGVIYKTTTSQSTRQLDLKGWSVTQWISLAGLPAFLYTIQNVASLMAYQNLEPLTFNILNQTKILSAAFFCYLILGKRQSRLQMVALFTLVSSSLVIERVISPGTLKKLFSGASQQHTLRGRHITHGVVPVLVASGISGLAGALIQSKLQGTKKRMPDEDPNDSSSRPRNAYLYSMEMNIASILLLLGSMSTSSHGRKVLGSGFFDHWTPQTLIPVLSSSVGGILVGLVTKHAGRYVKMYHVLSATLSSKLLMCMATSISVRKGFALIFGLLLSGIFQAFDGERGRIHPHQIAGGLLASFSLYLHVTNPCRPT</sequence>
<evidence type="ECO:0000256" key="1">
    <source>
        <dbReference type="ARBA" id="ARBA00004141"/>
    </source>
</evidence>
<feature type="transmembrane region" description="Helical" evidence="5">
    <location>
        <begin position="293"/>
        <end position="314"/>
    </location>
</feature>
<dbReference type="Proteomes" id="UP000266841">
    <property type="component" value="Unassembled WGS sequence"/>
</dbReference>
<keyword evidence="3 5" id="KW-1133">Transmembrane helix</keyword>
<keyword evidence="2 5" id="KW-0812">Transmembrane</keyword>
<feature type="transmembrane region" description="Helical" evidence="5">
    <location>
        <begin position="381"/>
        <end position="399"/>
    </location>
</feature>
<accession>K0TFQ5</accession>
<evidence type="ECO:0000313" key="7">
    <source>
        <dbReference type="Proteomes" id="UP000266841"/>
    </source>
</evidence>
<dbReference type="GO" id="GO:0015165">
    <property type="term" value="F:pyrimidine nucleotide-sugar transmembrane transporter activity"/>
    <property type="evidence" value="ECO:0007669"/>
    <property type="project" value="InterPro"/>
</dbReference>
<dbReference type="OMA" id="CYYFLNP"/>
<keyword evidence="4 5" id="KW-0472">Membrane</keyword>
<protein>
    <submittedName>
        <fullName evidence="6">Uncharacterized protein</fullName>
    </submittedName>
</protein>
<feature type="transmembrane region" description="Helical" evidence="5">
    <location>
        <begin position="420"/>
        <end position="446"/>
    </location>
</feature>
<evidence type="ECO:0000256" key="3">
    <source>
        <dbReference type="ARBA" id="ARBA00022989"/>
    </source>
</evidence>
<evidence type="ECO:0000256" key="4">
    <source>
        <dbReference type="ARBA" id="ARBA00023136"/>
    </source>
</evidence>
<dbReference type="AlphaFoldDB" id="K0TFQ5"/>
<proteinExistence type="predicted"/>
<dbReference type="GO" id="GO:0000139">
    <property type="term" value="C:Golgi membrane"/>
    <property type="evidence" value="ECO:0007669"/>
    <property type="project" value="InterPro"/>
</dbReference>
<reference evidence="6 7" key="1">
    <citation type="journal article" date="2012" name="Genome Biol.">
        <title>Genome and low-iron response of an oceanic diatom adapted to chronic iron limitation.</title>
        <authorList>
            <person name="Lommer M."/>
            <person name="Specht M."/>
            <person name="Roy A.S."/>
            <person name="Kraemer L."/>
            <person name="Andreson R."/>
            <person name="Gutowska M.A."/>
            <person name="Wolf J."/>
            <person name="Bergner S.V."/>
            <person name="Schilhabel M.B."/>
            <person name="Klostermeier U.C."/>
            <person name="Beiko R.G."/>
            <person name="Rosenstiel P."/>
            <person name="Hippler M."/>
            <person name="Laroche J."/>
        </authorList>
    </citation>
    <scope>NUCLEOTIDE SEQUENCE [LARGE SCALE GENOMIC DNA]</scope>
    <source>
        <strain evidence="6 7">CCMP1005</strain>
    </source>
</reference>